<name>A0A8S5TTZ1_9CAUD</name>
<reference evidence="1" key="1">
    <citation type="journal article" date="2021" name="Proc. Natl. Acad. Sci. U.S.A.">
        <title>A Catalog of Tens of Thousands of Viruses from Human Metagenomes Reveals Hidden Associations with Chronic Diseases.</title>
        <authorList>
            <person name="Tisza M.J."/>
            <person name="Buck C.B."/>
        </authorList>
    </citation>
    <scope>NUCLEOTIDE SEQUENCE</scope>
    <source>
        <strain evidence="1">CtYcY12</strain>
    </source>
</reference>
<organism evidence="1">
    <name type="scientific">Siphoviridae sp. ctYcY12</name>
    <dbReference type="NCBI Taxonomy" id="2825550"/>
    <lineage>
        <taxon>Viruses</taxon>
        <taxon>Duplodnaviria</taxon>
        <taxon>Heunggongvirae</taxon>
        <taxon>Uroviricota</taxon>
        <taxon>Caudoviricetes</taxon>
    </lineage>
</organism>
<accession>A0A8S5TTZ1</accession>
<proteinExistence type="predicted"/>
<sequence>MTKAKTDCFAYKPGQQSPRRKAECTALDKLYCKEGECRFYKEQQNVAPYIKSEYGTSRPSAAALIRAQGEQLRETPAEYVARICGRSDADGHNKRTASGIPE</sequence>
<protein>
    <submittedName>
        <fullName evidence="1">Uncharacterized protein</fullName>
    </submittedName>
</protein>
<evidence type="ECO:0000313" key="1">
    <source>
        <dbReference type="EMBL" id="DAF85674.1"/>
    </source>
</evidence>
<dbReference type="EMBL" id="BK015928">
    <property type="protein sequence ID" value="DAF85674.1"/>
    <property type="molecule type" value="Genomic_DNA"/>
</dbReference>